<dbReference type="InterPro" id="IPR009057">
    <property type="entry name" value="Homeodomain-like_sf"/>
</dbReference>
<reference evidence="1" key="1">
    <citation type="submission" date="2019-03" db="EMBL/GenBank/DDBJ databases">
        <title>Single cell metagenomics reveals metabolic interactions within the superorganism composed of flagellate Streblomastix strix and complex community of Bacteroidetes bacteria on its surface.</title>
        <authorList>
            <person name="Treitli S.C."/>
            <person name="Kolisko M."/>
            <person name="Husnik F."/>
            <person name="Keeling P."/>
            <person name="Hampl V."/>
        </authorList>
    </citation>
    <scope>NUCLEOTIDE SEQUENCE</scope>
    <source>
        <strain evidence="1">STM</strain>
    </source>
</reference>
<dbReference type="EMBL" id="SNRY01002345">
    <property type="protein sequence ID" value="KAA6325521.1"/>
    <property type="molecule type" value="Genomic_DNA"/>
</dbReference>
<dbReference type="SUPFAM" id="SSF46689">
    <property type="entry name" value="Homeodomain-like"/>
    <property type="match status" value="1"/>
</dbReference>
<name>A0A5J4QXU2_9ZZZZ</name>
<sequence>MSHNGTSKHTTINPGATPALELGFKSGSSHCYRMRCHTILLKAEGRTSKAVGNITGMSQVSVNSWLERFKSEGVCDLQTKPGPGRKPILVESEDKASILASIKSNRQHLQTAKAEWEAQSGKKVSRVTFRNFLKSLAEDINV</sequence>
<comment type="caution">
    <text evidence="1">The sequence shown here is derived from an EMBL/GenBank/DDBJ whole genome shotgun (WGS) entry which is preliminary data.</text>
</comment>
<evidence type="ECO:0008006" key="2">
    <source>
        <dbReference type="Google" id="ProtNLM"/>
    </source>
</evidence>
<accession>A0A5J4QXU2</accession>
<proteinExistence type="predicted"/>
<organism evidence="1">
    <name type="scientific">termite gut metagenome</name>
    <dbReference type="NCBI Taxonomy" id="433724"/>
    <lineage>
        <taxon>unclassified sequences</taxon>
        <taxon>metagenomes</taxon>
        <taxon>organismal metagenomes</taxon>
    </lineage>
</organism>
<evidence type="ECO:0000313" key="1">
    <source>
        <dbReference type="EMBL" id="KAA6325521.1"/>
    </source>
</evidence>
<dbReference type="AlphaFoldDB" id="A0A5J4QXU2"/>
<gene>
    <name evidence="1" type="ORF">EZS27_025278</name>
</gene>
<dbReference type="Pfam" id="PF13565">
    <property type="entry name" value="HTH_32"/>
    <property type="match status" value="1"/>
</dbReference>
<protein>
    <recommendedName>
        <fullName evidence="2">DNA-binding domain-containing protein</fullName>
    </recommendedName>
</protein>